<dbReference type="AlphaFoldDB" id="A0AAE0ZMP6"/>
<evidence type="ECO:0000313" key="3">
    <source>
        <dbReference type="Proteomes" id="UP001283361"/>
    </source>
</evidence>
<name>A0AAE0ZMP6_9GAST</name>
<feature type="region of interest" description="Disordered" evidence="1">
    <location>
        <begin position="1"/>
        <end position="54"/>
    </location>
</feature>
<keyword evidence="3" id="KW-1185">Reference proteome</keyword>
<organism evidence="2 3">
    <name type="scientific">Elysia crispata</name>
    <name type="common">lettuce slug</name>
    <dbReference type="NCBI Taxonomy" id="231223"/>
    <lineage>
        <taxon>Eukaryota</taxon>
        <taxon>Metazoa</taxon>
        <taxon>Spiralia</taxon>
        <taxon>Lophotrochozoa</taxon>
        <taxon>Mollusca</taxon>
        <taxon>Gastropoda</taxon>
        <taxon>Heterobranchia</taxon>
        <taxon>Euthyneura</taxon>
        <taxon>Panpulmonata</taxon>
        <taxon>Sacoglossa</taxon>
        <taxon>Placobranchoidea</taxon>
        <taxon>Plakobranchidae</taxon>
        <taxon>Elysia</taxon>
    </lineage>
</organism>
<reference evidence="2" key="1">
    <citation type="journal article" date="2023" name="G3 (Bethesda)">
        <title>A reference genome for the long-term kleptoplast-retaining sea slug Elysia crispata morphotype clarki.</title>
        <authorList>
            <person name="Eastman K.E."/>
            <person name="Pendleton A.L."/>
            <person name="Shaikh M.A."/>
            <person name="Suttiyut T."/>
            <person name="Ogas R."/>
            <person name="Tomko P."/>
            <person name="Gavelis G."/>
            <person name="Widhalm J.R."/>
            <person name="Wisecaver J.H."/>
        </authorList>
    </citation>
    <scope>NUCLEOTIDE SEQUENCE</scope>
    <source>
        <strain evidence="2">ECLA1</strain>
    </source>
</reference>
<gene>
    <name evidence="2" type="ORF">RRG08_046853</name>
</gene>
<evidence type="ECO:0000313" key="2">
    <source>
        <dbReference type="EMBL" id="KAK3772268.1"/>
    </source>
</evidence>
<dbReference type="EMBL" id="JAWDGP010003645">
    <property type="protein sequence ID" value="KAK3772268.1"/>
    <property type="molecule type" value="Genomic_DNA"/>
</dbReference>
<proteinExistence type="predicted"/>
<dbReference type="Proteomes" id="UP001283361">
    <property type="component" value="Unassembled WGS sequence"/>
</dbReference>
<feature type="compositionally biased region" description="Basic residues" evidence="1">
    <location>
        <begin position="26"/>
        <end position="48"/>
    </location>
</feature>
<comment type="caution">
    <text evidence="2">The sequence shown here is derived from an EMBL/GenBank/DDBJ whole genome shotgun (WGS) entry which is preliminary data.</text>
</comment>
<evidence type="ECO:0000256" key="1">
    <source>
        <dbReference type="SAM" id="MobiDB-lite"/>
    </source>
</evidence>
<accession>A0AAE0ZMP6</accession>
<sequence>MEYGHFKAQLSQTLRPAESALEEKRRRARRPSSREKKTKNPKKGKAQKHGRESALGLIGLPRPCIDLCLSKPGETALAVIGNRQRCDPLELDRSKRCHSEVNNVSGHKRA</sequence>
<protein>
    <submittedName>
        <fullName evidence="2">Uncharacterized protein</fullName>
    </submittedName>
</protein>